<dbReference type="Pfam" id="PF14450">
    <property type="entry name" value="FtsA"/>
    <property type="match status" value="1"/>
</dbReference>
<dbReference type="PIRSF" id="PIRSF003101">
    <property type="entry name" value="FtsA"/>
    <property type="match status" value="1"/>
</dbReference>
<dbReference type="Proteomes" id="UP000228867">
    <property type="component" value="Unassembled WGS sequence"/>
</dbReference>
<dbReference type="SMART" id="SM00842">
    <property type="entry name" value="FtsA"/>
    <property type="match status" value="1"/>
</dbReference>
<comment type="caution">
    <text evidence="8">The sequence shown here is derived from an EMBL/GenBank/DDBJ whole genome shotgun (WGS) entry which is preliminary data.</text>
</comment>
<name>A0A2H0NEG3_9BACT</name>
<comment type="similarity">
    <text evidence="5 6">Belongs to the FtsA/MreB family.</text>
</comment>
<keyword evidence="2 5" id="KW-0132">Cell division</keyword>
<dbReference type="Gene3D" id="3.30.1490.110">
    <property type="match status" value="1"/>
</dbReference>
<evidence type="ECO:0000256" key="1">
    <source>
        <dbReference type="ARBA" id="ARBA00022475"/>
    </source>
</evidence>
<comment type="function">
    <text evidence="5 6">Cell division protein that is involved in the assembly of the Z ring. May serve as a membrane anchor for the Z ring.</text>
</comment>
<dbReference type="GO" id="GO:0043093">
    <property type="term" value="P:FtsZ-dependent cytokinesis"/>
    <property type="evidence" value="ECO:0007669"/>
    <property type="project" value="UniProtKB-UniRule"/>
</dbReference>
<dbReference type="InterPro" id="IPR043129">
    <property type="entry name" value="ATPase_NBD"/>
</dbReference>
<dbReference type="EMBL" id="PCWR01000037">
    <property type="protein sequence ID" value="PIR07279.1"/>
    <property type="molecule type" value="Genomic_DNA"/>
</dbReference>
<comment type="subunit">
    <text evidence="5">Self-interacts. Interacts with FtsZ.</text>
</comment>
<evidence type="ECO:0000259" key="7">
    <source>
        <dbReference type="SMART" id="SM00842"/>
    </source>
</evidence>
<dbReference type="InterPro" id="IPR050696">
    <property type="entry name" value="FtsA/MreB"/>
</dbReference>
<comment type="subcellular location">
    <subcellularLocation>
        <location evidence="5">Cell membrane</location>
        <topology evidence="5">Peripheral membrane protein</topology>
        <orientation evidence="5">Cytoplasmic side</orientation>
    </subcellularLocation>
    <text evidence="5">Localizes to the Z ring in an FtsZ-dependent manner. Targeted to the membrane through a conserved C-terminal amphipathic helix.</text>
</comment>
<keyword evidence="1 5" id="KW-1003">Cell membrane</keyword>
<dbReference type="PANTHER" id="PTHR32432:SF4">
    <property type="entry name" value="CELL DIVISION PROTEIN FTSA"/>
    <property type="match status" value="1"/>
</dbReference>
<dbReference type="InterPro" id="IPR020823">
    <property type="entry name" value="Cell_div_FtsA"/>
</dbReference>
<organism evidence="8 9">
    <name type="scientific">Candidatus Jorgensenbacteria bacterium CG11_big_fil_rev_8_21_14_0_20_38_23</name>
    <dbReference type="NCBI Taxonomy" id="1974594"/>
    <lineage>
        <taxon>Bacteria</taxon>
        <taxon>Candidatus Joergenseniibacteriota</taxon>
    </lineage>
</organism>
<dbReference type="GO" id="GO:0009898">
    <property type="term" value="C:cytoplasmic side of plasma membrane"/>
    <property type="evidence" value="ECO:0007669"/>
    <property type="project" value="UniProtKB-UniRule"/>
</dbReference>
<protein>
    <recommendedName>
        <fullName evidence="5 6">Cell division protein FtsA</fullName>
    </recommendedName>
</protein>
<dbReference type="NCBIfam" id="TIGR01174">
    <property type="entry name" value="ftsA"/>
    <property type="match status" value="1"/>
</dbReference>
<evidence type="ECO:0000256" key="4">
    <source>
        <dbReference type="ARBA" id="ARBA00023306"/>
    </source>
</evidence>
<sequence>MSYIVTSLDLGSTQIKGIIAERKKDGTFAVIAAFKQPAGGFRKGILVDAEEATRTLRGLILDLQKISRKAVQNIVVNINGEHVNSRPGRGSTAVSRADQEIHQEDIETVLKNCQALKRSLNYSILHNIIREFVIDDVGDISDPLGMTGSRLGVDSLIIEAFAPHFNNVVKCLERVGASVSGGLIFTPLAASRAVLSRRQKELGVLMIDFGAQTTSLAVYEENKIKHAKSLPFGSEYVTTDIAIGLKVPIEVAETLKITYGCALAGEISRREMIKLSALDPNNKNEVSRHYLAEIIEVRLAEILEVVDNELKVLGHSPYLPAGIVITGGGAKMVGTTDLIKQSLKFQTQIGYPNLENFEIKNPSYQEMLDDPEFAVAVGLILINSDENRKPINSQGFLKRLVSNLIP</sequence>
<evidence type="ECO:0000256" key="3">
    <source>
        <dbReference type="ARBA" id="ARBA00023136"/>
    </source>
</evidence>
<dbReference type="HAMAP" id="MF_02033">
    <property type="entry name" value="FtsA"/>
    <property type="match status" value="1"/>
</dbReference>
<evidence type="ECO:0000313" key="9">
    <source>
        <dbReference type="Proteomes" id="UP000228867"/>
    </source>
</evidence>
<keyword evidence="3 5" id="KW-0472">Membrane</keyword>
<dbReference type="InterPro" id="IPR003494">
    <property type="entry name" value="SHS2_FtsA"/>
</dbReference>
<evidence type="ECO:0000256" key="6">
    <source>
        <dbReference type="PIRNR" id="PIRNR003101"/>
    </source>
</evidence>
<evidence type="ECO:0000313" key="8">
    <source>
        <dbReference type="EMBL" id="PIR07279.1"/>
    </source>
</evidence>
<reference evidence="8 9" key="1">
    <citation type="submission" date="2017-09" db="EMBL/GenBank/DDBJ databases">
        <title>Depth-based differentiation of microbial function through sediment-hosted aquifers and enrichment of novel symbionts in the deep terrestrial subsurface.</title>
        <authorList>
            <person name="Probst A.J."/>
            <person name="Ladd B."/>
            <person name="Jarett J.K."/>
            <person name="Geller-Mcgrath D.E."/>
            <person name="Sieber C.M."/>
            <person name="Emerson J.B."/>
            <person name="Anantharaman K."/>
            <person name="Thomas B.C."/>
            <person name="Malmstrom R."/>
            <person name="Stieglmeier M."/>
            <person name="Klingl A."/>
            <person name="Woyke T."/>
            <person name="Ryan C.M."/>
            <person name="Banfield J.F."/>
        </authorList>
    </citation>
    <scope>NUCLEOTIDE SEQUENCE [LARGE SCALE GENOMIC DNA]</scope>
    <source>
        <strain evidence="8">CG11_big_fil_rev_8_21_14_0_20_38_23</strain>
    </source>
</reference>
<dbReference type="GO" id="GO:0032153">
    <property type="term" value="C:cell division site"/>
    <property type="evidence" value="ECO:0007669"/>
    <property type="project" value="UniProtKB-UniRule"/>
</dbReference>
<dbReference type="AlphaFoldDB" id="A0A2H0NEG3"/>
<dbReference type="PANTHER" id="PTHR32432">
    <property type="entry name" value="CELL DIVISION PROTEIN FTSA-RELATED"/>
    <property type="match status" value="1"/>
</dbReference>
<dbReference type="Pfam" id="PF02491">
    <property type="entry name" value="SHS2_FTSA"/>
    <property type="match status" value="1"/>
</dbReference>
<dbReference type="Gene3D" id="3.30.420.40">
    <property type="match status" value="2"/>
</dbReference>
<evidence type="ECO:0000256" key="2">
    <source>
        <dbReference type="ARBA" id="ARBA00022618"/>
    </source>
</evidence>
<evidence type="ECO:0000256" key="5">
    <source>
        <dbReference type="HAMAP-Rule" id="MF_02033"/>
    </source>
</evidence>
<proteinExistence type="inferred from homology"/>
<accession>A0A2H0NEG3</accession>
<dbReference type="SUPFAM" id="SSF53067">
    <property type="entry name" value="Actin-like ATPase domain"/>
    <property type="match status" value="2"/>
</dbReference>
<dbReference type="CDD" id="cd24048">
    <property type="entry name" value="ASKHA_NBD_FtsA"/>
    <property type="match status" value="1"/>
</dbReference>
<feature type="domain" description="SHS2" evidence="7">
    <location>
        <begin position="5"/>
        <end position="194"/>
    </location>
</feature>
<keyword evidence="4 5" id="KW-0131">Cell cycle</keyword>
<gene>
    <name evidence="5 8" type="primary">ftsA</name>
    <name evidence="8" type="ORF">COV54_01580</name>
</gene>